<organism evidence="1 2">
    <name type="scientific">Punica granatum</name>
    <name type="common">Pomegranate</name>
    <dbReference type="NCBI Taxonomy" id="22663"/>
    <lineage>
        <taxon>Eukaryota</taxon>
        <taxon>Viridiplantae</taxon>
        <taxon>Streptophyta</taxon>
        <taxon>Embryophyta</taxon>
        <taxon>Tracheophyta</taxon>
        <taxon>Spermatophyta</taxon>
        <taxon>Magnoliopsida</taxon>
        <taxon>eudicotyledons</taxon>
        <taxon>Gunneridae</taxon>
        <taxon>Pentapetalae</taxon>
        <taxon>rosids</taxon>
        <taxon>malvids</taxon>
        <taxon>Myrtales</taxon>
        <taxon>Lythraceae</taxon>
        <taxon>Punica</taxon>
    </lineage>
</organism>
<proteinExistence type="predicted"/>
<name>A0A2I0I7K3_PUNGR</name>
<comment type="caution">
    <text evidence="1">The sequence shown here is derived from an EMBL/GenBank/DDBJ whole genome shotgun (WGS) entry which is preliminary data.</text>
</comment>
<feature type="non-terminal residue" evidence="1">
    <location>
        <position position="1"/>
    </location>
</feature>
<dbReference type="AlphaFoldDB" id="A0A2I0I7K3"/>
<evidence type="ECO:0000313" key="1">
    <source>
        <dbReference type="EMBL" id="PKI39967.1"/>
    </source>
</evidence>
<gene>
    <name evidence="1" type="ORF">CRG98_039630</name>
</gene>
<accession>A0A2I0I7K3</accession>
<reference evidence="1 2" key="1">
    <citation type="submission" date="2017-11" db="EMBL/GenBank/DDBJ databases">
        <title>De-novo sequencing of pomegranate (Punica granatum L.) genome.</title>
        <authorList>
            <person name="Akparov Z."/>
            <person name="Amiraslanov A."/>
            <person name="Hajiyeva S."/>
            <person name="Abbasov M."/>
            <person name="Kaur K."/>
            <person name="Hamwieh A."/>
            <person name="Solovyev V."/>
            <person name="Salamov A."/>
            <person name="Braich B."/>
            <person name="Kosarev P."/>
            <person name="Mahmoud A."/>
            <person name="Hajiyev E."/>
            <person name="Babayeva S."/>
            <person name="Izzatullayeva V."/>
            <person name="Mammadov A."/>
            <person name="Mammadov A."/>
            <person name="Sharifova S."/>
            <person name="Ojaghi J."/>
            <person name="Eynullazada K."/>
            <person name="Bayramov B."/>
            <person name="Abdulazimova A."/>
            <person name="Shahmuradov I."/>
        </authorList>
    </citation>
    <scope>NUCLEOTIDE SEQUENCE [LARGE SCALE GENOMIC DNA]</scope>
    <source>
        <strain evidence="2">cv. AG2017</strain>
        <tissue evidence="1">Leaf</tissue>
    </source>
</reference>
<dbReference type="EMBL" id="PGOL01003681">
    <property type="protein sequence ID" value="PKI39967.1"/>
    <property type="molecule type" value="Genomic_DNA"/>
</dbReference>
<sequence length="129" mass="14426">LKPRAVLEYGFPRLTKRRKKGNNILLGCSEDSETGGGTDMTSRNMVPCSSLVFVLCCSASSSVYESPFKWKCFKVVQSGGKQLLLARLMLYGCDWSAVRWQIMPRALLERGQVKKGDKSPASRYEVDKP</sequence>
<keyword evidence="2" id="KW-1185">Reference proteome</keyword>
<protein>
    <submittedName>
        <fullName evidence="1">Uncharacterized protein</fullName>
    </submittedName>
</protein>
<evidence type="ECO:0000313" key="2">
    <source>
        <dbReference type="Proteomes" id="UP000233551"/>
    </source>
</evidence>
<dbReference type="Proteomes" id="UP000233551">
    <property type="component" value="Unassembled WGS sequence"/>
</dbReference>